<dbReference type="HOGENOM" id="CLU_826934_0_0_1"/>
<accession>F9XF74</accession>
<dbReference type="RefSeq" id="XP_003850899.1">
    <property type="nucleotide sequence ID" value="XM_003850851.1"/>
</dbReference>
<name>F9XF74_ZYMTI</name>
<evidence type="ECO:0000313" key="2">
    <source>
        <dbReference type="Proteomes" id="UP000008062"/>
    </source>
</evidence>
<dbReference type="VEuPathDB" id="FungiDB:ZTRI_7.775"/>
<dbReference type="GeneID" id="13397637"/>
<dbReference type="InParanoid" id="F9XF74"/>
<evidence type="ECO:0000313" key="1">
    <source>
        <dbReference type="EMBL" id="EGP85875.1"/>
    </source>
</evidence>
<dbReference type="KEGG" id="ztr:MYCGRDRAFT_94801"/>
<organism evidence="1 2">
    <name type="scientific">Zymoseptoria tritici (strain CBS 115943 / IPO323)</name>
    <name type="common">Speckled leaf blotch fungus</name>
    <name type="synonym">Septoria tritici</name>
    <dbReference type="NCBI Taxonomy" id="336722"/>
    <lineage>
        <taxon>Eukaryota</taxon>
        <taxon>Fungi</taxon>
        <taxon>Dikarya</taxon>
        <taxon>Ascomycota</taxon>
        <taxon>Pezizomycotina</taxon>
        <taxon>Dothideomycetes</taxon>
        <taxon>Dothideomycetidae</taxon>
        <taxon>Mycosphaerellales</taxon>
        <taxon>Mycosphaerellaceae</taxon>
        <taxon>Zymoseptoria</taxon>
    </lineage>
</organism>
<dbReference type="Proteomes" id="UP000008062">
    <property type="component" value="Chromosome 7"/>
</dbReference>
<gene>
    <name evidence="1" type="ORF">MYCGRDRAFT_94801</name>
</gene>
<reference evidence="1 2" key="1">
    <citation type="journal article" date="2011" name="PLoS Genet.">
        <title>Finished genome of the fungal wheat pathogen Mycosphaerella graminicola reveals dispensome structure, chromosome plasticity, and stealth pathogenesis.</title>
        <authorList>
            <person name="Goodwin S.B."/>
            <person name="Ben M'barek S."/>
            <person name="Dhillon B."/>
            <person name="Wittenberg A.H.J."/>
            <person name="Crane C.F."/>
            <person name="Hane J.K."/>
            <person name="Foster A.J."/>
            <person name="Van der Lee T.A.J."/>
            <person name="Grimwood J."/>
            <person name="Aerts A."/>
            <person name="Antoniw J."/>
            <person name="Bailey A."/>
            <person name="Bluhm B."/>
            <person name="Bowler J."/>
            <person name="Bristow J."/>
            <person name="van der Burgt A."/>
            <person name="Canto-Canche B."/>
            <person name="Churchill A.C.L."/>
            <person name="Conde-Ferraez L."/>
            <person name="Cools H.J."/>
            <person name="Coutinho P.M."/>
            <person name="Csukai M."/>
            <person name="Dehal P."/>
            <person name="De Wit P."/>
            <person name="Donzelli B."/>
            <person name="van de Geest H.C."/>
            <person name="van Ham R.C.H.J."/>
            <person name="Hammond-Kosack K.E."/>
            <person name="Henrissat B."/>
            <person name="Kilian A."/>
            <person name="Kobayashi A.K."/>
            <person name="Koopmann E."/>
            <person name="Kourmpetis Y."/>
            <person name="Kuzniar A."/>
            <person name="Lindquist E."/>
            <person name="Lombard V."/>
            <person name="Maliepaard C."/>
            <person name="Martins N."/>
            <person name="Mehrabi R."/>
            <person name="Nap J.P.H."/>
            <person name="Ponomarenko A."/>
            <person name="Rudd J.J."/>
            <person name="Salamov A."/>
            <person name="Schmutz J."/>
            <person name="Schouten H.J."/>
            <person name="Shapiro H."/>
            <person name="Stergiopoulos I."/>
            <person name="Torriani S.F.F."/>
            <person name="Tu H."/>
            <person name="de Vries R.P."/>
            <person name="Waalwijk C."/>
            <person name="Ware S.B."/>
            <person name="Wiebenga A."/>
            <person name="Zwiers L.-H."/>
            <person name="Oliver R.P."/>
            <person name="Grigoriev I.V."/>
            <person name="Kema G.H.J."/>
        </authorList>
    </citation>
    <scope>NUCLEOTIDE SEQUENCE [LARGE SCALE GENOMIC DNA]</scope>
    <source>
        <strain evidence="2">CBS 115943 / IPO323</strain>
    </source>
</reference>
<dbReference type="AlphaFoldDB" id="F9XF74"/>
<dbReference type="EMBL" id="CM001202">
    <property type="protein sequence ID" value="EGP85875.1"/>
    <property type="molecule type" value="Genomic_DNA"/>
</dbReference>
<proteinExistence type="predicted"/>
<protein>
    <submittedName>
        <fullName evidence="1">Uncharacterized protein</fullName>
    </submittedName>
</protein>
<keyword evidence="2" id="KW-1185">Reference proteome</keyword>
<sequence length="373" mass="41967">MNINNFALRLQHLHHSLITGQAPCASHCNRPHRMRIPRDWTACITINNHTDLIVNSASFNMIPVTATGTPDGGFIFTVNSVTPAAQDVAPFTSTLPCHILRLPFEINALVCTYLTPDVRVKVQKKSHAYHGEAYSIDVINKDQWSDFFNYSITCTGIHDKNAGAINSAHKAHELALIMDMEDHTGDPTLPLQVCPRCPRTSEGLIPFLNKFTRLEVSTAITMAKTQDTSDNPEDDVIVKRTKVLIDLTASRDDLAPHPADISNILSIINITLYDTTHANDAATFREAQEHIEHVIRNPLHIHNPYQYQTNIRLPFLTNISGEGLYELGRLVAVHAEQETTLHLSHIHDKNDLVICTHEDSMRWLRIIARFDDF</sequence>
<dbReference type="OrthoDB" id="10312264at2759"/>